<keyword evidence="1" id="KW-0175">Coiled coil</keyword>
<feature type="coiled-coil region" evidence="1">
    <location>
        <begin position="1013"/>
        <end position="1257"/>
    </location>
</feature>
<organism evidence="2 3">
    <name type="scientific">Rotaria sordida</name>
    <dbReference type="NCBI Taxonomy" id="392033"/>
    <lineage>
        <taxon>Eukaryota</taxon>
        <taxon>Metazoa</taxon>
        <taxon>Spiralia</taxon>
        <taxon>Gnathifera</taxon>
        <taxon>Rotifera</taxon>
        <taxon>Eurotatoria</taxon>
        <taxon>Bdelloidea</taxon>
        <taxon>Philodinida</taxon>
        <taxon>Philodinidae</taxon>
        <taxon>Rotaria</taxon>
    </lineage>
</organism>
<evidence type="ECO:0000313" key="2">
    <source>
        <dbReference type="EMBL" id="CAF1212604.1"/>
    </source>
</evidence>
<dbReference type="EMBL" id="CAJNOO010001900">
    <property type="protein sequence ID" value="CAF1212604.1"/>
    <property type="molecule type" value="Genomic_DNA"/>
</dbReference>
<feature type="coiled-coil region" evidence="1">
    <location>
        <begin position="1486"/>
        <end position="1774"/>
    </location>
</feature>
<sequence length="2912" mass="345336">MSRQYETPPIPTTSEFNNEYDQLRQDFENLTIQYKQLDEMNRSWQQNQLMILNDRFKLDNNNNNNLSFDDTIQQIENRFNNLQNQYDILVNRVIELQEISMNQTGDNNNIKTIENQRDNELQQLQEQIVVLTNQCAQFDEANRAWQQFQQAQLDNFRNKLRDHFPFDENLSFDQIAQLIINQIIKEREDFNQQYEILQKTNDELRSESEINLETIKESYINTINELNQELLIIKEELEKQTNTLNQQQPIGKFHSLYYQPRNRSEGTDSDNENNDQLNEYINEISSQSSIDISNNLNRECQQILSQQNLKLTSISNLELNHLALITIYFLYHQHLSDIAKELYNETFIRALQEEYNLLNNEKNDLIEHINSIQEKFQQIEDERLYSQEIIRKLNEKNYEQLEKQYNDLINENQLLKDYNALIYHDKLQEKIEHDSIEIKSLHDVDIQCDLNDEIQLSNTKESNLNNNLNEDSTIQQISNKQEIIRLKTIIEEIEIENKYLKDLNLKLYNSINNQSHDTDTQSSLRLTSIDNSVRTDIDNQQHDRIQTVEQIEENDWNDQISSLEFPLEESNITQENFIKQMIDNETQTDDQKHDKLIQVNNKLKRALQTIKEKIHHIVVERPELFRDSTDDTIERLDHLISAIGHQAAQIDHLKSEPFIPPSILSEQEIKQLIDERNQLQEDKSNNNQEIHNLKCQLTKYNQQIQSSSQINQLINNETQTDDQQHDKLIQVNNKLKRALQTIKEKIHQVVIARPELFQDSTDDTIERLNHLISTIEHQTAQINSLQTEYDDKQNEINELQSSLESYRYQIQNNLSEKDQEKSLLQERLNEIELQLKKTLNDHSLTIIKFELLSRERDVLIEQQTLQSIEHQQEIEQLQDELIQLKQTYIPLNEEIELLKEIIEQHSEKLTDLNEKNLILDAQKKEIEQQTNELENLRKEHTKLIELISIEKIDNQTQTDDRQHEKLLQINNKLKRIIQTFKEKIHRLVIEKPNLFDGISEETNERLDHLISIVENQTIQLDLIQNERDELEKQLRNEIKELERSLETSENELNYEKQVRSAQLVSAAPSEDISSSIVEDYQKQIDELEQKLSENNEEQTLLREHLNKVEIELKETKHNHELTLTKYKEEFLSLVEERNELIEQQTLSLIEHQREIEQLKKDNDQIREKSTEYKHVEIQTDEDIKALYEIIKQQSEELSILNEKNSNLLSQDELNREKKIDNETQTDDRQREKLLQMNNKLKRALQVIKDKIHRIVNEKPDLFNGIGEETNERLDHLISIVENQTTQIDFIQTEHQQQIKELQNSLLTCQFELDNERQQHVLAASSTEDISPSIIEDYQIKIEQLEKTLIEKENEQILLHERLNEIELELRKILDDQNSTLMKYELLVQERDLLIEQQTLHSTESQREIEQLKKELLELKQSPDYQHIETQTDDRQHEKLLQINNKLKRIIQTFKEKIHRLVIEKPNLFDGISEETNERLDHLISIVENQTIQINLIQNQRDELEKQLRNEIKELERSLETSENELNYEKQVRSAQLVSAAPSEDISSSIVEDYQKQIDELEQKLSENNEEQSLLREHLNKVEVELKETKHNHELTLTKYKEEFLSLVEERNELIEQQTLSSTEHQREIEQLKKDNDQIQEELTKLKQLPDYQHVEIQTHEDINALHELIEQQIEQIRILKEKCLSLANQIDSNIELQAEIERERKQIDEQINEYKNQIETLMRERTNLLEELEKKTLPTIQTTDNQCQTNDNEYKKLKRSLKIFKNKMNRIVNDRPDLFDGIGEETNERLDHLISTVKNQIIQINTLQAEHNLVEGQLRNEIKELQNCLEAYQHQIENERLTKTEQIVSTSSPVPSSEETSSTLIEDYQKKIDQLQESLLQKDAEQVLLQERFNKDELELKQTLMTKYESLLHEQNELIQQQTLRLMENQHEIEQLIALKRSDDCQHVESQTDEDINALQEKLNDLNEKNLTLLSQIESQDELKKQQKEIEEQLNEHKNQIENLINERQKLLEEIETNISPPIQSIDNEVQTIDDEHEKLLQINNTLKHTIETINDKINHIVTARPDLFKNISEEPIDHLDSLISIIENQTSEIIKLQSEYDQAEDKYQCEINDLESYSIIEHEHISTQEPQVCQTSESDDNEYNTWFDATPDIIDKNEIEQQQFHDIDTQCELITSTLSEQLTNDLNTPLYSLESSFIESQLLNNNSTQTEIDTEIQQIKNKIQQIILEYLIITSISNENIFENLDQIMSFIKNLQNEIKEIQSSFETYRNQIENERLTKMEELKSHQPPNDVCTQTLGLSIIEEHQKKIEKLQENELVYQHEIERLIEERDQAQNLLLQWKEDEAEKINDYETSYELKIREQDEKLAELYEQLQQQQDNNLSLSLNSVSSQTSFDVDSPIDSQISEYQSQIDNLLRERIILMEQIKEITCQPSKTDADTQTVKDIESLPSSDETISRHTFEQEMLAWSKESEQLKCFVKQIQIENKKLKDIILKFERMILDYMHENERLKQENQHLTFINYSKIQNINEKQNFINSDEDICYLTLKYLTYEVAQRISNNNNEQSIILTNESEPNLKQQLNDNKRQLKNVRLQNERLKGQLDSCTIHFKHVQNEMGTQIQEMSTIKDETERSNIMKTNSNQSLRTNEIQYRLEIDRLRTELHDDQIKIQELERELANMKFKQSNIDNSSIDNLRELLELKERELNALKEKLDYTKQAHQIELQEAIKSSQFSLNNVKRFEQMDSRHQEKRRQLETTLGKFRSIVKPLIDNQQLFTENSIININELKKLVAEVDTEEKLNNSLSPIRDCLSLLEAQMKDLHHNIIENHARRSKRWKYKLGFECLSCESRWEVTHDIRDLQEACLDPSRFIESSIVEPMAGCSCPIMIDFAESDIRLCLDDILNEVIIQATVT</sequence>
<comment type="caution">
    <text evidence="2">The sequence shown here is derived from an EMBL/GenBank/DDBJ whole genome shotgun (WGS) entry which is preliminary data.</text>
</comment>
<accession>A0A814X8Z6</accession>
<feature type="coiled-coil region" evidence="1">
    <location>
        <begin position="2655"/>
        <end position="2718"/>
    </location>
</feature>
<feature type="coiled-coil region" evidence="1">
    <location>
        <begin position="1804"/>
        <end position="1885"/>
    </location>
</feature>
<reference evidence="2" key="1">
    <citation type="submission" date="2021-02" db="EMBL/GenBank/DDBJ databases">
        <authorList>
            <person name="Nowell W R."/>
        </authorList>
    </citation>
    <scope>NUCLEOTIDE SEQUENCE</scope>
</reference>
<feature type="coiled-coil region" evidence="1">
    <location>
        <begin position="2246"/>
        <end position="2273"/>
    </location>
</feature>
<evidence type="ECO:0000313" key="3">
    <source>
        <dbReference type="Proteomes" id="UP000663882"/>
    </source>
</evidence>
<dbReference type="Proteomes" id="UP000663882">
    <property type="component" value="Unassembled WGS sequence"/>
</dbReference>
<feature type="coiled-coil region" evidence="1">
    <location>
        <begin position="1394"/>
        <end position="1421"/>
    </location>
</feature>
<dbReference type="OrthoDB" id="10052248at2759"/>
<feature type="coiled-coil region" evidence="1">
    <location>
        <begin position="13"/>
        <end position="141"/>
    </location>
</feature>
<name>A0A814X8Z6_9BILA</name>
<gene>
    <name evidence="2" type="ORF">RFH988_LOCUS25205</name>
</gene>
<evidence type="ECO:0000256" key="1">
    <source>
        <dbReference type="SAM" id="Coils"/>
    </source>
</evidence>
<feature type="coiled-coil region" evidence="1">
    <location>
        <begin position="180"/>
        <end position="247"/>
    </location>
</feature>
<feature type="coiled-coil region" evidence="1">
    <location>
        <begin position="1298"/>
        <end position="1361"/>
    </location>
</feature>
<feature type="coiled-coil region" evidence="1">
    <location>
        <begin position="1949"/>
        <end position="2018"/>
    </location>
</feature>
<feature type="coiled-coil region" evidence="1">
    <location>
        <begin position="2304"/>
        <end position="2433"/>
    </location>
</feature>
<protein>
    <submittedName>
        <fullName evidence="2">Uncharacterized protein</fullName>
    </submittedName>
</protein>
<feature type="coiled-coil region" evidence="1">
    <location>
        <begin position="348"/>
        <end position="418"/>
    </location>
</feature>
<feature type="coiled-coil region" evidence="1">
    <location>
        <begin position="2080"/>
        <end position="2114"/>
    </location>
</feature>
<proteinExistence type="predicted"/>
<feature type="coiled-coil region" evidence="1">
    <location>
        <begin position="662"/>
        <end position="946"/>
    </location>
</feature>